<evidence type="ECO:0000256" key="7">
    <source>
        <dbReference type="ARBA" id="ARBA00073421"/>
    </source>
</evidence>
<feature type="domain" description="Glycosyl transferase family 1" evidence="10">
    <location>
        <begin position="302"/>
        <end position="460"/>
    </location>
</feature>
<dbReference type="InterPro" id="IPR001296">
    <property type="entry name" value="Glyco_trans_1"/>
</dbReference>
<name>A0A8I3WHD6_CALJA</name>
<dbReference type="PANTHER" id="PTHR46660">
    <property type="match status" value="1"/>
</dbReference>
<dbReference type="GO" id="GO:0005829">
    <property type="term" value="C:cytosol"/>
    <property type="evidence" value="ECO:0007669"/>
    <property type="project" value="Ensembl"/>
</dbReference>
<keyword evidence="6 9" id="KW-0732">Signal</keyword>
<evidence type="ECO:0000256" key="6">
    <source>
        <dbReference type="ARBA" id="ARBA00022729"/>
    </source>
</evidence>
<evidence type="ECO:0000256" key="8">
    <source>
        <dbReference type="SAM" id="MobiDB-lite"/>
    </source>
</evidence>
<dbReference type="AlphaFoldDB" id="A0A8I3WHD6"/>
<dbReference type="GO" id="GO:0016757">
    <property type="term" value="F:glycosyltransferase activity"/>
    <property type="evidence" value="ECO:0007669"/>
    <property type="project" value="UniProtKB-KW"/>
</dbReference>
<feature type="region of interest" description="Disordered" evidence="8">
    <location>
        <begin position="62"/>
        <end position="94"/>
    </location>
</feature>
<feature type="compositionally biased region" description="Basic residues" evidence="8">
    <location>
        <begin position="69"/>
        <end position="81"/>
    </location>
</feature>
<gene>
    <name evidence="11" type="primary">GLT1D1</name>
</gene>
<reference evidence="11 12" key="1">
    <citation type="submission" date="2009-03" db="EMBL/GenBank/DDBJ databases">
        <authorList>
            <person name="Warren W."/>
            <person name="Ye L."/>
            <person name="Minx P."/>
            <person name="Worley K."/>
            <person name="Gibbs R."/>
            <person name="Wilson R.K."/>
        </authorList>
    </citation>
    <scope>NUCLEOTIDE SEQUENCE [LARGE SCALE GENOMIC DNA]</scope>
</reference>
<dbReference type="Pfam" id="PF00534">
    <property type="entry name" value="Glycos_transf_1"/>
    <property type="match status" value="1"/>
</dbReference>
<dbReference type="PANTHER" id="PTHR46660:SF2">
    <property type="entry name" value="GLYCOSYLTRANSFERASE 1 DOMAIN-CONTAINING PROTEIN 1"/>
    <property type="match status" value="1"/>
</dbReference>
<evidence type="ECO:0000256" key="9">
    <source>
        <dbReference type="SAM" id="SignalP"/>
    </source>
</evidence>
<comment type="similarity">
    <text evidence="2">Belongs to the glycosyltransferase group 1 family. Glycosyltransferase 4 subfamily.</text>
</comment>
<protein>
    <recommendedName>
        <fullName evidence="7">Glycosyltransferase 1 domain-containing protein 1</fullName>
    </recommendedName>
</protein>
<dbReference type="Ensembl" id="ENSCJAT00000137156.1">
    <property type="protein sequence ID" value="ENSCJAP00000081025.1"/>
    <property type="gene ID" value="ENSCJAG00000003602.5"/>
</dbReference>
<keyword evidence="5" id="KW-0808">Transferase</keyword>
<reference evidence="11" key="2">
    <citation type="submission" date="2025-08" db="UniProtKB">
        <authorList>
            <consortium name="Ensembl"/>
        </authorList>
    </citation>
    <scope>IDENTIFICATION</scope>
</reference>
<dbReference type="SUPFAM" id="SSF53756">
    <property type="entry name" value="UDP-Glycosyltransferase/glycogen phosphorylase"/>
    <property type="match status" value="1"/>
</dbReference>
<feature type="signal peptide" evidence="9">
    <location>
        <begin position="1"/>
        <end position="46"/>
    </location>
</feature>
<organism evidence="11 12">
    <name type="scientific">Callithrix jacchus</name>
    <name type="common">White-tufted-ear marmoset</name>
    <name type="synonym">Simia Jacchus</name>
    <dbReference type="NCBI Taxonomy" id="9483"/>
    <lineage>
        <taxon>Eukaryota</taxon>
        <taxon>Metazoa</taxon>
        <taxon>Chordata</taxon>
        <taxon>Craniata</taxon>
        <taxon>Vertebrata</taxon>
        <taxon>Euteleostomi</taxon>
        <taxon>Mammalia</taxon>
        <taxon>Eutheria</taxon>
        <taxon>Euarchontoglires</taxon>
        <taxon>Primates</taxon>
        <taxon>Haplorrhini</taxon>
        <taxon>Platyrrhini</taxon>
        <taxon>Cebidae</taxon>
        <taxon>Callitrichinae</taxon>
        <taxon>Callithrix</taxon>
        <taxon>Callithrix</taxon>
    </lineage>
</organism>
<dbReference type="Gene3D" id="3.40.50.2000">
    <property type="entry name" value="Glycogen Phosphorylase B"/>
    <property type="match status" value="2"/>
</dbReference>
<keyword evidence="3" id="KW-0964">Secreted</keyword>
<feature type="chain" id="PRO_5035263297" description="Glycosyltransferase 1 domain-containing protein 1" evidence="9">
    <location>
        <begin position="47"/>
        <end position="489"/>
    </location>
</feature>
<dbReference type="GeneTree" id="ENSGT00390000016790"/>
<dbReference type="OMA" id="RIRTYCE"/>
<evidence type="ECO:0000313" key="12">
    <source>
        <dbReference type="Proteomes" id="UP000008225"/>
    </source>
</evidence>
<evidence type="ECO:0000256" key="4">
    <source>
        <dbReference type="ARBA" id="ARBA00022676"/>
    </source>
</evidence>
<evidence type="ECO:0000259" key="10">
    <source>
        <dbReference type="Pfam" id="PF00534"/>
    </source>
</evidence>
<accession>A0A8I3WHD6</accession>
<dbReference type="InterPro" id="IPR052622">
    <property type="entry name" value="Glycosyltransferase_G1"/>
</dbReference>
<evidence type="ECO:0000256" key="3">
    <source>
        <dbReference type="ARBA" id="ARBA00022525"/>
    </source>
</evidence>
<proteinExistence type="inferred from homology"/>
<evidence type="ECO:0000256" key="2">
    <source>
        <dbReference type="ARBA" id="ARBA00009481"/>
    </source>
</evidence>
<evidence type="ECO:0000256" key="1">
    <source>
        <dbReference type="ARBA" id="ARBA00004613"/>
    </source>
</evidence>
<reference evidence="11" key="3">
    <citation type="submission" date="2025-09" db="UniProtKB">
        <authorList>
            <consortium name="Ensembl"/>
        </authorList>
    </citation>
    <scope>IDENTIFICATION</scope>
</reference>
<keyword evidence="4" id="KW-0328">Glycosyltransferase</keyword>
<comment type="subcellular location">
    <subcellularLocation>
        <location evidence="1">Secreted</location>
    </subcellularLocation>
</comment>
<dbReference type="CDD" id="cd03801">
    <property type="entry name" value="GT4_PimA-like"/>
    <property type="match status" value="1"/>
</dbReference>
<dbReference type="FunFam" id="3.40.50.2000:FF:000126">
    <property type="entry name" value="Glycosyltransferase 1 domain containing 1"/>
    <property type="match status" value="1"/>
</dbReference>
<dbReference type="GO" id="GO:0005576">
    <property type="term" value="C:extracellular region"/>
    <property type="evidence" value="ECO:0007669"/>
    <property type="project" value="UniProtKB-SubCell"/>
</dbReference>
<dbReference type="Proteomes" id="UP000008225">
    <property type="component" value="Chromosome 9"/>
</dbReference>
<evidence type="ECO:0000313" key="11">
    <source>
        <dbReference type="Ensembl" id="ENSCJAP00000081025.1"/>
    </source>
</evidence>
<keyword evidence="12" id="KW-1185">Reference proteome</keyword>
<sequence length="489" mass="53186">MGKDCGHRWSWAPWEGRVIRAGPGPRGKGQWSALVLVLVERTVVTAGPVVLVQVGADCSYPGDGPPGAHPRRPAPRARAARSPRFQSPSPPGAGTCEFRCGLGEGRARPPGGAGGTDLAARLPCQPRLCRPWDLVNVPDSGGGMRLLLLAVLRPHTGNAVTAQRVRAHLEAAGHVCVLKDAFDFGSPSEIANLILAENCEAALALHLYRAGRLLQGHRIPFGIIFGGTDVNEDAKQKEKNTVMGRVLEEARFAVAFTESMKEMAQVQWPHAKGKIYVQSQGIATTPNATFNWNTFLQRSEINQSADNLHIFLLICGLRQVKDPLYLVGAFSEWHQDEPSVYLVIVGPEVDPVFTREVKAKVKRAAGVRLIGEMPQGDLHAAVKNCFAVVNSSVSEGMSAAILEAMDLEVPVLARNIPGNAAVVRHEVTGLLFSTPQEFVHLAKRLVSDPALEKEIVTNGKAYVRMYHSWQVERDTYQQLIRKLEGSSED</sequence>
<evidence type="ECO:0000256" key="5">
    <source>
        <dbReference type="ARBA" id="ARBA00022679"/>
    </source>
</evidence>